<proteinExistence type="predicted"/>
<dbReference type="PANTHER" id="PTHR37707">
    <property type="entry name" value="MATERNAL EFFECT EMBRYO ARREST 9"/>
    <property type="match status" value="1"/>
</dbReference>
<gene>
    <name evidence="1" type="ORF">SI8410_05006398</name>
</gene>
<protein>
    <submittedName>
        <fullName evidence="1">Uncharacterized protein</fullName>
    </submittedName>
</protein>
<keyword evidence="2" id="KW-1185">Reference proteome</keyword>
<organism evidence="1 2">
    <name type="scientific">Spirodela intermedia</name>
    <name type="common">Intermediate duckweed</name>
    <dbReference type="NCBI Taxonomy" id="51605"/>
    <lineage>
        <taxon>Eukaryota</taxon>
        <taxon>Viridiplantae</taxon>
        <taxon>Streptophyta</taxon>
        <taxon>Embryophyta</taxon>
        <taxon>Tracheophyta</taxon>
        <taxon>Spermatophyta</taxon>
        <taxon>Magnoliopsida</taxon>
        <taxon>Liliopsida</taxon>
        <taxon>Araceae</taxon>
        <taxon>Lemnoideae</taxon>
        <taxon>Spirodela</taxon>
    </lineage>
</organism>
<reference evidence="1" key="1">
    <citation type="submission" date="2020-02" db="EMBL/GenBank/DDBJ databases">
        <authorList>
            <person name="Scholz U."/>
            <person name="Mascher M."/>
            <person name="Fiebig A."/>
        </authorList>
    </citation>
    <scope>NUCLEOTIDE SEQUENCE</scope>
</reference>
<dbReference type="Proteomes" id="UP000663760">
    <property type="component" value="Chromosome 5"/>
</dbReference>
<dbReference type="AlphaFoldDB" id="A0A7I8KFK0"/>
<accession>A0A7I8KFK0</accession>
<name>A0A7I8KFK0_SPIIN</name>
<dbReference type="PANTHER" id="PTHR37707:SF1">
    <property type="entry name" value="MATERNAL EFFECT EMBRYO ARREST 9"/>
    <property type="match status" value="1"/>
</dbReference>
<dbReference type="EMBL" id="LR746268">
    <property type="protein sequence ID" value="CAA7395735.1"/>
    <property type="molecule type" value="Genomic_DNA"/>
</dbReference>
<sequence>MEALFRRFSSMGEEAMRDRAFDTARIDELVAQFAAEARRSGEAMEEELRRATGGAAAFLREMEGELSSLLDAAAGGHRPAGRGRKKRV</sequence>
<evidence type="ECO:0000313" key="2">
    <source>
        <dbReference type="Proteomes" id="UP000663760"/>
    </source>
</evidence>
<dbReference type="OrthoDB" id="992831at2759"/>
<evidence type="ECO:0000313" key="1">
    <source>
        <dbReference type="EMBL" id="CAA7395735.1"/>
    </source>
</evidence>